<evidence type="ECO:0000256" key="3">
    <source>
        <dbReference type="ARBA" id="ARBA00022840"/>
    </source>
</evidence>
<evidence type="ECO:0000313" key="6">
    <source>
        <dbReference type="EMBL" id="MBM7809716.1"/>
    </source>
</evidence>
<dbReference type="AlphaFoldDB" id="A0A8T8I004"/>
<dbReference type="GO" id="GO:0005524">
    <property type="term" value="F:ATP binding"/>
    <property type="evidence" value="ECO:0007669"/>
    <property type="project" value="UniProtKB-KW"/>
</dbReference>
<evidence type="ECO:0000259" key="5">
    <source>
        <dbReference type="PROSITE" id="PS51371"/>
    </source>
</evidence>
<reference evidence="7" key="2">
    <citation type="submission" date="2021-04" db="EMBL/GenBank/DDBJ databases">
        <title>Saccharothrix algeriensis WGS.</title>
        <authorList>
            <person name="Stuskova K."/>
            <person name="Hakalova E."/>
            <person name="Tebbal A.B."/>
            <person name="Eichmeier A."/>
        </authorList>
    </citation>
    <scope>NUCLEOTIDE SEQUENCE</scope>
    <source>
        <strain evidence="7">NRRL B-24137</strain>
    </source>
</reference>
<feature type="domain" description="CBS" evidence="5">
    <location>
        <begin position="72"/>
        <end position="128"/>
    </location>
</feature>
<evidence type="ECO:0000313" key="8">
    <source>
        <dbReference type="Proteomes" id="UP000671828"/>
    </source>
</evidence>
<dbReference type="Proteomes" id="UP001195724">
    <property type="component" value="Unassembled WGS sequence"/>
</dbReference>
<name>A0A8T8I004_9PSEU</name>
<dbReference type="EMBL" id="CP072788">
    <property type="protein sequence ID" value="QTR04008.1"/>
    <property type="molecule type" value="Genomic_DNA"/>
</dbReference>
<dbReference type="InterPro" id="IPR000644">
    <property type="entry name" value="CBS_dom"/>
</dbReference>
<keyword evidence="2" id="KW-0547">Nucleotide-binding</keyword>
<dbReference type="SMART" id="SM00116">
    <property type="entry name" value="CBS"/>
    <property type="match status" value="2"/>
</dbReference>
<dbReference type="Gene3D" id="3.10.580.10">
    <property type="entry name" value="CBS-domain"/>
    <property type="match status" value="1"/>
</dbReference>
<evidence type="ECO:0000256" key="2">
    <source>
        <dbReference type="ARBA" id="ARBA00022741"/>
    </source>
</evidence>
<comment type="similarity">
    <text evidence="1">Belongs to the universal stress protein A family.</text>
</comment>
<dbReference type="Gene3D" id="3.40.50.620">
    <property type="entry name" value="HUPs"/>
    <property type="match status" value="2"/>
</dbReference>
<feature type="domain" description="CBS" evidence="5">
    <location>
        <begin position="7"/>
        <end position="64"/>
    </location>
</feature>
<evidence type="ECO:0000313" key="9">
    <source>
        <dbReference type="Proteomes" id="UP001195724"/>
    </source>
</evidence>
<reference evidence="6 9" key="1">
    <citation type="submission" date="2021-01" db="EMBL/GenBank/DDBJ databases">
        <title>Sequencing the genomes of 1000 actinobacteria strains.</title>
        <authorList>
            <person name="Klenk H.-P."/>
        </authorList>
    </citation>
    <scope>NUCLEOTIDE SEQUENCE [LARGE SCALE GENOMIC DNA]</scope>
    <source>
        <strain evidence="6 9">DSM 44581</strain>
    </source>
</reference>
<evidence type="ECO:0000313" key="7">
    <source>
        <dbReference type="EMBL" id="QTR04008.1"/>
    </source>
</evidence>
<dbReference type="PROSITE" id="PS51371">
    <property type="entry name" value="CBS"/>
    <property type="match status" value="2"/>
</dbReference>
<dbReference type="InterPro" id="IPR046342">
    <property type="entry name" value="CBS_dom_sf"/>
</dbReference>
<dbReference type="Proteomes" id="UP000671828">
    <property type="component" value="Chromosome"/>
</dbReference>
<dbReference type="SUPFAM" id="SSF52402">
    <property type="entry name" value="Adenine nucleotide alpha hydrolases-like"/>
    <property type="match status" value="2"/>
</dbReference>
<dbReference type="Pfam" id="PF00571">
    <property type="entry name" value="CBS"/>
    <property type="match status" value="2"/>
</dbReference>
<protein>
    <submittedName>
        <fullName evidence="6">Nucleotide-binding universal stress UspA family protein/CBS domain-containing protein</fullName>
    </submittedName>
    <submittedName>
        <fullName evidence="7">Universal stress protein</fullName>
    </submittedName>
</protein>
<keyword evidence="4" id="KW-0129">CBS domain</keyword>
<organism evidence="7 8">
    <name type="scientific">Saccharothrix algeriensis</name>
    <dbReference type="NCBI Taxonomy" id="173560"/>
    <lineage>
        <taxon>Bacteria</taxon>
        <taxon>Bacillati</taxon>
        <taxon>Actinomycetota</taxon>
        <taxon>Actinomycetes</taxon>
        <taxon>Pseudonocardiales</taxon>
        <taxon>Pseudonocardiaceae</taxon>
        <taxon>Saccharothrix</taxon>
    </lineage>
</organism>
<dbReference type="SUPFAM" id="SSF54631">
    <property type="entry name" value="CBS-domain pair"/>
    <property type="match status" value="1"/>
</dbReference>
<keyword evidence="9" id="KW-1185">Reference proteome</keyword>
<dbReference type="PANTHER" id="PTHR46268">
    <property type="entry name" value="STRESS RESPONSE PROTEIN NHAX"/>
    <property type="match status" value="1"/>
</dbReference>
<evidence type="ECO:0000256" key="4">
    <source>
        <dbReference type="PROSITE-ProRule" id="PRU00703"/>
    </source>
</evidence>
<dbReference type="InterPro" id="IPR014729">
    <property type="entry name" value="Rossmann-like_a/b/a_fold"/>
</dbReference>
<accession>A0A8T8I004</accession>
<dbReference type="RefSeq" id="WP_204840792.1">
    <property type="nucleotide sequence ID" value="NZ_JAFBCL010000001.1"/>
</dbReference>
<dbReference type="InterPro" id="IPR006015">
    <property type="entry name" value="Universal_stress_UspA"/>
</dbReference>
<dbReference type="PANTHER" id="PTHR46268:SF27">
    <property type="entry name" value="UNIVERSAL STRESS PROTEIN RV2623"/>
    <property type="match status" value="1"/>
</dbReference>
<dbReference type="EMBL" id="JAFBCL010000001">
    <property type="protein sequence ID" value="MBM7809716.1"/>
    <property type="molecule type" value="Genomic_DNA"/>
</dbReference>
<gene>
    <name evidence="7" type="ORF">J7S33_03065</name>
    <name evidence="6" type="ORF">JOE68_000581</name>
</gene>
<proteinExistence type="inferred from homology"/>
<dbReference type="Pfam" id="PF00582">
    <property type="entry name" value="Usp"/>
    <property type="match status" value="2"/>
</dbReference>
<dbReference type="InterPro" id="IPR006016">
    <property type="entry name" value="UspA"/>
</dbReference>
<dbReference type="PRINTS" id="PR01438">
    <property type="entry name" value="UNVRSLSTRESS"/>
</dbReference>
<evidence type="ECO:0000256" key="1">
    <source>
        <dbReference type="ARBA" id="ARBA00008791"/>
    </source>
</evidence>
<sequence>MKARDIMSSPVVAVTPEVPIRVAAGLLASHGFTALPVVDGDERLIAIVTEADLLRGCYGDGESVEALVREVMTTPVYGMDPEAPVELLARVMVDDRVRCVPVVDASRLVGVVTRRDLVRALAGADVPVAADVRRRLDAWVARDRRPVDAVGGASTGQPVVVGVDGSAAALAAAEWAAAEAARHDVPVELVHAYPLPVRGYPEIALTGNRIRQASAELGRERLDAAERAVRAVAPEVEVSTSLLVGSPAAVLVAASGRARLVVLGSRGPGGFPGLVGSVAVAVSAHGTSPVVVVRRSAPVDGPVVVGVDGSPVSEAAVAFAFEQACLRGVPLIALTAWSDFFAGSRHASRFAAAGARVEAEEHRALAERLAGWQEKYPDVAVSRVVVRDQPVHALLEAGRDACLLVVGSHGRGGFTGMLLGSTGQALVHHAPCPLAIVRPRGGAVAKGPRRPVRPGAGHAG</sequence>
<keyword evidence="3" id="KW-0067">ATP-binding</keyword>